<comment type="catalytic activity">
    <reaction evidence="4">
        <text>RX + glutathione = an S-substituted glutathione + a halide anion + H(+)</text>
        <dbReference type="Rhea" id="RHEA:16437"/>
        <dbReference type="ChEBI" id="CHEBI:15378"/>
        <dbReference type="ChEBI" id="CHEBI:16042"/>
        <dbReference type="ChEBI" id="CHEBI:17792"/>
        <dbReference type="ChEBI" id="CHEBI:57925"/>
        <dbReference type="ChEBI" id="CHEBI:90779"/>
        <dbReference type="EC" id="2.5.1.18"/>
    </reaction>
</comment>
<dbReference type="PROSITE" id="PS50404">
    <property type="entry name" value="GST_NTER"/>
    <property type="match status" value="1"/>
</dbReference>
<dbReference type="InterPro" id="IPR010987">
    <property type="entry name" value="Glutathione-S-Trfase_C-like"/>
</dbReference>
<dbReference type="PANTHER" id="PTHR11571">
    <property type="entry name" value="GLUTATHIONE S-TRANSFERASE"/>
    <property type="match status" value="1"/>
</dbReference>
<dbReference type="Pfam" id="PF02798">
    <property type="entry name" value="GST_N"/>
    <property type="match status" value="1"/>
</dbReference>
<sequence length="206" mass="23515">SMLRYKLIYFPIRGRGEVARQLFYLAGVPFKDDRITISEWSSLKAKTPFGQLPVLEVDGHQLAQSFAIFRYLAQEFGFAGDSPLEALWVDVTADQHKEYENKIKPALRFQGSEEEKEQLMRNVAEPARDKYFPLLEKIAEEHGSSGHFVGASLTWVDLLIAEHASILLKQFPGFLDRYPTVLAIVDAILSTPKLKEWLEKRPDTAF</sequence>
<accession>A0AAV5UJY6</accession>
<comment type="caution">
    <text evidence="8">The sequence shown here is derived from an EMBL/GenBank/DDBJ whole genome shotgun (WGS) entry which is preliminary data.</text>
</comment>
<dbReference type="SUPFAM" id="SSF47616">
    <property type="entry name" value="GST C-terminal domain-like"/>
    <property type="match status" value="1"/>
</dbReference>
<dbReference type="FunFam" id="3.40.30.10:FF:000189">
    <property type="entry name" value="Glutathione S-Transferase"/>
    <property type="match status" value="1"/>
</dbReference>
<keyword evidence="9" id="KW-1185">Reference proteome</keyword>
<evidence type="ECO:0000256" key="4">
    <source>
        <dbReference type="ARBA" id="ARBA00047960"/>
    </source>
</evidence>
<comment type="similarity">
    <text evidence="3">Belongs to the GST superfamily. Sigma family.</text>
</comment>
<protein>
    <recommendedName>
        <fullName evidence="1">glutathione transferase</fullName>
        <ecNumber evidence="1">2.5.1.18</ecNumber>
    </recommendedName>
    <alternativeName>
        <fullName evidence="5">GST class-sigma</fullName>
    </alternativeName>
</protein>
<dbReference type="GO" id="GO:0004364">
    <property type="term" value="F:glutathione transferase activity"/>
    <property type="evidence" value="ECO:0007669"/>
    <property type="project" value="UniProtKB-EC"/>
</dbReference>
<dbReference type="InterPro" id="IPR050213">
    <property type="entry name" value="GST_superfamily"/>
</dbReference>
<dbReference type="EMBL" id="BTSX01000006">
    <property type="protein sequence ID" value="GMT07376.1"/>
    <property type="molecule type" value="Genomic_DNA"/>
</dbReference>
<dbReference type="SFLD" id="SFLDG01205">
    <property type="entry name" value="AMPS.1"/>
    <property type="match status" value="1"/>
</dbReference>
<dbReference type="GO" id="GO:0005737">
    <property type="term" value="C:cytoplasm"/>
    <property type="evidence" value="ECO:0007669"/>
    <property type="project" value="UniProtKB-ARBA"/>
</dbReference>
<dbReference type="InterPro" id="IPR004046">
    <property type="entry name" value="GST_C"/>
</dbReference>
<organism evidence="8 9">
    <name type="scientific">Pristionchus entomophagus</name>
    <dbReference type="NCBI Taxonomy" id="358040"/>
    <lineage>
        <taxon>Eukaryota</taxon>
        <taxon>Metazoa</taxon>
        <taxon>Ecdysozoa</taxon>
        <taxon>Nematoda</taxon>
        <taxon>Chromadorea</taxon>
        <taxon>Rhabditida</taxon>
        <taxon>Rhabditina</taxon>
        <taxon>Diplogasteromorpha</taxon>
        <taxon>Diplogasteroidea</taxon>
        <taxon>Neodiplogasteridae</taxon>
        <taxon>Pristionchus</taxon>
    </lineage>
</organism>
<feature type="non-terminal residue" evidence="8">
    <location>
        <position position="1"/>
    </location>
</feature>
<evidence type="ECO:0000256" key="3">
    <source>
        <dbReference type="ARBA" id="ARBA00038317"/>
    </source>
</evidence>
<dbReference type="CDD" id="cd03192">
    <property type="entry name" value="GST_C_Sigma_like"/>
    <property type="match status" value="1"/>
</dbReference>
<dbReference type="EC" id="2.5.1.18" evidence="1"/>
<dbReference type="Gene3D" id="3.40.30.10">
    <property type="entry name" value="Glutaredoxin"/>
    <property type="match status" value="1"/>
</dbReference>
<dbReference type="SUPFAM" id="SSF52833">
    <property type="entry name" value="Thioredoxin-like"/>
    <property type="match status" value="1"/>
</dbReference>
<feature type="domain" description="GST N-terminal" evidence="6">
    <location>
        <begin position="3"/>
        <end position="80"/>
    </location>
</feature>
<dbReference type="PROSITE" id="PS50405">
    <property type="entry name" value="GST_CTER"/>
    <property type="match status" value="1"/>
</dbReference>
<evidence type="ECO:0000256" key="5">
    <source>
        <dbReference type="ARBA" id="ARBA00078118"/>
    </source>
</evidence>
<dbReference type="AlphaFoldDB" id="A0AAV5UJY6"/>
<dbReference type="InterPro" id="IPR036282">
    <property type="entry name" value="Glutathione-S-Trfase_C_sf"/>
</dbReference>
<keyword evidence="2" id="KW-0808">Transferase</keyword>
<dbReference type="GO" id="GO:0006749">
    <property type="term" value="P:glutathione metabolic process"/>
    <property type="evidence" value="ECO:0007669"/>
    <property type="project" value="TreeGrafter"/>
</dbReference>
<evidence type="ECO:0000259" key="7">
    <source>
        <dbReference type="PROSITE" id="PS50405"/>
    </source>
</evidence>
<feature type="domain" description="GST C-terminal" evidence="7">
    <location>
        <begin position="82"/>
        <end position="206"/>
    </location>
</feature>
<evidence type="ECO:0000256" key="2">
    <source>
        <dbReference type="ARBA" id="ARBA00022679"/>
    </source>
</evidence>
<evidence type="ECO:0000313" key="9">
    <source>
        <dbReference type="Proteomes" id="UP001432027"/>
    </source>
</evidence>
<dbReference type="Gene3D" id="1.20.1050.10">
    <property type="match status" value="1"/>
</dbReference>
<dbReference type="Proteomes" id="UP001432027">
    <property type="component" value="Unassembled WGS sequence"/>
</dbReference>
<name>A0AAV5UJY6_9BILA</name>
<dbReference type="InterPro" id="IPR004045">
    <property type="entry name" value="Glutathione_S-Trfase_N"/>
</dbReference>
<dbReference type="PANTHER" id="PTHR11571:SF224">
    <property type="entry name" value="HEMATOPOIETIC PROSTAGLANDIN D SYNTHASE"/>
    <property type="match status" value="1"/>
</dbReference>
<dbReference type="SFLD" id="SFLDS00019">
    <property type="entry name" value="Glutathione_Transferase_(cytos"/>
    <property type="match status" value="1"/>
</dbReference>
<dbReference type="FunFam" id="1.20.1050.10:FF:000031">
    <property type="entry name" value="Glutathione S-Transferase"/>
    <property type="match status" value="1"/>
</dbReference>
<gene>
    <name evidence="8" type="ORF">PENTCL1PPCAC_29550</name>
</gene>
<dbReference type="Pfam" id="PF14497">
    <property type="entry name" value="GST_C_3"/>
    <property type="match status" value="1"/>
</dbReference>
<evidence type="ECO:0000256" key="1">
    <source>
        <dbReference type="ARBA" id="ARBA00012452"/>
    </source>
</evidence>
<dbReference type="SFLD" id="SFLDG00363">
    <property type="entry name" value="AMPS_(cytGST):_Alpha-__Mu-__Pi"/>
    <property type="match status" value="1"/>
</dbReference>
<reference evidence="8" key="1">
    <citation type="submission" date="2023-10" db="EMBL/GenBank/DDBJ databases">
        <title>Genome assembly of Pristionchus species.</title>
        <authorList>
            <person name="Yoshida K."/>
            <person name="Sommer R.J."/>
        </authorList>
    </citation>
    <scope>NUCLEOTIDE SEQUENCE</scope>
    <source>
        <strain evidence="8">RS0144</strain>
    </source>
</reference>
<dbReference type="InterPro" id="IPR036249">
    <property type="entry name" value="Thioredoxin-like_sf"/>
</dbReference>
<proteinExistence type="inferred from homology"/>
<evidence type="ECO:0000259" key="6">
    <source>
        <dbReference type="PROSITE" id="PS50404"/>
    </source>
</evidence>
<evidence type="ECO:0000313" key="8">
    <source>
        <dbReference type="EMBL" id="GMT07376.1"/>
    </source>
</evidence>
<dbReference type="InterPro" id="IPR040079">
    <property type="entry name" value="Glutathione_S-Trfase"/>
</dbReference>
<dbReference type="CDD" id="cd03039">
    <property type="entry name" value="GST_N_Sigma_like"/>
    <property type="match status" value="1"/>
</dbReference>